<name>A0A6L5XES4_9BACT</name>
<dbReference type="EMBL" id="VULT01000010">
    <property type="protein sequence ID" value="MSS17594.1"/>
    <property type="molecule type" value="Genomic_DNA"/>
</dbReference>
<evidence type="ECO:0000313" key="1">
    <source>
        <dbReference type="EMBL" id="MSS17594.1"/>
    </source>
</evidence>
<protein>
    <submittedName>
        <fullName evidence="1">Uncharacterized protein</fullName>
    </submittedName>
</protein>
<proteinExistence type="predicted"/>
<evidence type="ECO:0000313" key="2">
    <source>
        <dbReference type="Proteomes" id="UP000483362"/>
    </source>
</evidence>
<sequence length="184" mass="22049">MEHDYICFTDAPITCYLSNLKYFDSFKEMGRKAMFSPYGIGISRDWLYENKGARPVIYGQADEINLLDESIRWRFLELDIHKRDYSWLREWRIPMKELNLYDIPREHIIFIVPKEEELKGYAVDWDFDVDVDFDYDHGESHPYLIETPKETRSWKGFSIDQIKEIENDFVLSARTNTQIIGENL</sequence>
<reference evidence="1 2" key="1">
    <citation type="submission" date="2019-08" db="EMBL/GenBank/DDBJ databases">
        <title>In-depth cultivation of the pig gut microbiome towards novel bacterial diversity and tailored functional studies.</title>
        <authorList>
            <person name="Wylensek D."/>
            <person name="Hitch T.C.A."/>
            <person name="Clavel T."/>
        </authorList>
    </citation>
    <scope>NUCLEOTIDE SEQUENCE [LARGE SCALE GENOMIC DNA]</scope>
    <source>
        <strain evidence="1 2">Oil-RF-744-WCA-WT-10</strain>
    </source>
</reference>
<dbReference type="Proteomes" id="UP000483362">
    <property type="component" value="Unassembled WGS sequence"/>
</dbReference>
<organism evidence="1 2">
    <name type="scientific">Sodaliphilus pleomorphus</name>
    <dbReference type="NCBI Taxonomy" id="2606626"/>
    <lineage>
        <taxon>Bacteria</taxon>
        <taxon>Pseudomonadati</taxon>
        <taxon>Bacteroidota</taxon>
        <taxon>Bacteroidia</taxon>
        <taxon>Bacteroidales</taxon>
        <taxon>Muribaculaceae</taxon>
        <taxon>Sodaliphilus</taxon>
    </lineage>
</organism>
<dbReference type="AlphaFoldDB" id="A0A6L5XES4"/>
<keyword evidence="2" id="KW-1185">Reference proteome</keyword>
<dbReference type="RefSeq" id="WP_206113556.1">
    <property type="nucleotide sequence ID" value="NZ_VULT01000010.1"/>
</dbReference>
<gene>
    <name evidence="1" type="ORF">FYJ29_07470</name>
</gene>
<comment type="caution">
    <text evidence="1">The sequence shown here is derived from an EMBL/GenBank/DDBJ whole genome shotgun (WGS) entry which is preliminary data.</text>
</comment>
<accession>A0A6L5XES4</accession>